<sequence length="382" mass="42225">MVKCLWVMIPAACRSNWIAGSDLGSQRETARIFEMKLIENLKAHTLQSLLRLPRFAKRRIAGKPIRIDGLELDLDMQLLVKLSNLEPPIRPSLDPKQLQASRNAFNASTRVVASKIVKMKTQDILVGQGQPKMPARLYSPDQHIDAMLFFLHGGGWVHGNLDTHDNLCRHLARVTGAKVLSVEYQKAPENPWPTAVEDAMRAYEDVVSRLPEFGLNAPFIAVGGDSAGGKLATVLARQLSHTDIQQPQAQLLIYPSADSPRQGGSRTLFADGFLLTGESIRIYQNCYIPAQQDHSHPDISPLYADDIHKLPPAIVVTAGFDPLRDEGRDYAKKLEQAGVKVKWIEYPGMVHGFANILCSASALHSVEDMAGALRGLMMERSN</sequence>
<dbReference type="GO" id="GO:0016787">
    <property type="term" value="F:hydrolase activity"/>
    <property type="evidence" value="ECO:0007669"/>
    <property type="project" value="UniProtKB-KW"/>
</dbReference>
<proteinExistence type="inferred from homology"/>
<accession>A0A2K9LP93</accession>
<evidence type="ECO:0000259" key="3">
    <source>
        <dbReference type="Pfam" id="PF07859"/>
    </source>
</evidence>
<dbReference type="InterPro" id="IPR013094">
    <property type="entry name" value="AB_hydrolase_3"/>
</dbReference>
<dbReference type="InterPro" id="IPR050300">
    <property type="entry name" value="GDXG_lipolytic_enzyme"/>
</dbReference>
<protein>
    <recommendedName>
        <fullName evidence="3">Alpha/beta hydrolase fold-3 domain-containing protein</fullName>
    </recommendedName>
</protein>
<evidence type="ECO:0000313" key="5">
    <source>
        <dbReference type="Proteomes" id="UP000235116"/>
    </source>
</evidence>
<dbReference type="Pfam" id="PF07859">
    <property type="entry name" value="Abhydrolase_3"/>
    <property type="match status" value="1"/>
</dbReference>
<evidence type="ECO:0000313" key="4">
    <source>
        <dbReference type="EMBL" id="AUM14176.1"/>
    </source>
</evidence>
<dbReference type="SUPFAM" id="SSF53474">
    <property type="entry name" value="alpha/beta-Hydrolases"/>
    <property type="match status" value="1"/>
</dbReference>
<keyword evidence="5" id="KW-1185">Reference proteome</keyword>
<dbReference type="Proteomes" id="UP000235116">
    <property type="component" value="Chromosome"/>
</dbReference>
<dbReference type="AlphaFoldDB" id="A0A2K9LP93"/>
<evidence type="ECO:0000256" key="2">
    <source>
        <dbReference type="ARBA" id="ARBA00022801"/>
    </source>
</evidence>
<dbReference type="PROSITE" id="PS01173">
    <property type="entry name" value="LIPASE_GDXG_HIS"/>
    <property type="match status" value="1"/>
</dbReference>
<dbReference type="EMBL" id="CP022684">
    <property type="protein sequence ID" value="AUM14176.1"/>
    <property type="molecule type" value="Genomic_DNA"/>
</dbReference>
<organism evidence="4 5">
    <name type="scientific">Ketobacter alkanivorans</name>
    <dbReference type="NCBI Taxonomy" id="1917421"/>
    <lineage>
        <taxon>Bacteria</taxon>
        <taxon>Pseudomonadati</taxon>
        <taxon>Pseudomonadota</taxon>
        <taxon>Gammaproteobacteria</taxon>
        <taxon>Pseudomonadales</taxon>
        <taxon>Ketobacteraceae</taxon>
        <taxon>Ketobacter</taxon>
    </lineage>
</organism>
<keyword evidence="2" id="KW-0378">Hydrolase</keyword>
<evidence type="ECO:0000256" key="1">
    <source>
        <dbReference type="ARBA" id="ARBA00010515"/>
    </source>
</evidence>
<gene>
    <name evidence="4" type="ORF">Kalk_17860</name>
</gene>
<name>A0A2K9LP93_9GAMM</name>
<dbReference type="InterPro" id="IPR002168">
    <property type="entry name" value="Lipase_GDXG_HIS_AS"/>
</dbReference>
<dbReference type="KEGG" id="kak:Kalk_17860"/>
<dbReference type="InterPro" id="IPR029058">
    <property type="entry name" value="AB_hydrolase_fold"/>
</dbReference>
<comment type="similarity">
    <text evidence="1">Belongs to the 'GDXG' lipolytic enzyme family.</text>
</comment>
<dbReference type="PANTHER" id="PTHR48081">
    <property type="entry name" value="AB HYDROLASE SUPERFAMILY PROTEIN C4A8.06C"/>
    <property type="match status" value="1"/>
</dbReference>
<feature type="domain" description="Alpha/beta hydrolase fold-3" evidence="3">
    <location>
        <begin position="148"/>
        <end position="354"/>
    </location>
</feature>
<reference evidence="5" key="1">
    <citation type="submission" date="2017-08" db="EMBL/GenBank/DDBJ databases">
        <title>Direct submision.</title>
        <authorList>
            <person name="Kim S.-J."/>
            <person name="Rhee S.-K."/>
        </authorList>
    </citation>
    <scope>NUCLEOTIDE SEQUENCE [LARGE SCALE GENOMIC DNA]</scope>
    <source>
        <strain evidence="5">GI5</strain>
    </source>
</reference>
<dbReference type="PANTHER" id="PTHR48081:SF8">
    <property type="entry name" value="ALPHA_BETA HYDROLASE FOLD-3 DOMAIN-CONTAINING PROTEIN-RELATED"/>
    <property type="match status" value="1"/>
</dbReference>
<dbReference type="Gene3D" id="3.40.50.1820">
    <property type="entry name" value="alpha/beta hydrolase"/>
    <property type="match status" value="1"/>
</dbReference>